<dbReference type="RefSeq" id="WP_303281895.1">
    <property type="nucleotide sequence ID" value="NZ_BAABCZ010000005.1"/>
</dbReference>
<dbReference type="EMBL" id="JAUOEM010000002">
    <property type="protein sequence ID" value="MDO5987346.1"/>
    <property type="molecule type" value="Genomic_DNA"/>
</dbReference>
<keyword evidence="1" id="KW-0732">Signal</keyword>
<sequence>MKNIILFTVILISMLSFSQSNSINTKFSYEEKGLVPRNFIVEVKGKNKDELLSKTEAWLKEKYKELKSDNDDKNDKTDKTDKTKRTIIGYEVFKDDELDEADKSDAGKANKNIKLRFTGFTNNAICFGDKSNFSCERLEYIIELRFRDGDYRFRPIKLIYKTASDKKEQTINLKKHKFYSKDGIIKKGYEKVSSQVEDLLNKMNKSLLNYLTDKPQEDEW</sequence>
<evidence type="ECO:0000256" key="1">
    <source>
        <dbReference type="SAM" id="SignalP"/>
    </source>
</evidence>
<proteinExistence type="predicted"/>
<evidence type="ECO:0008006" key="4">
    <source>
        <dbReference type="Google" id="ProtNLM"/>
    </source>
</evidence>
<protein>
    <recommendedName>
        <fullName evidence="4">DUF4468 domain-containing protein</fullName>
    </recommendedName>
</protein>
<name>A0ABT8X094_9FLAO</name>
<feature type="chain" id="PRO_5046549133" description="DUF4468 domain-containing protein" evidence="1">
    <location>
        <begin position="19"/>
        <end position="220"/>
    </location>
</feature>
<reference evidence="2" key="1">
    <citation type="submission" date="2023-07" db="EMBL/GenBank/DDBJ databases">
        <title>Two novel species in the genus Flavivirga.</title>
        <authorList>
            <person name="Kwon K."/>
        </authorList>
    </citation>
    <scope>NUCLEOTIDE SEQUENCE</scope>
    <source>
        <strain evidence="2">KACC 14157</strain>
    </source>
</reference>
<evidence type="ECO:0000313" key="3">
    <source>
        <dbReference type="Proteomes" id="UP001176891"/>
    </source>
</evidence>
<gene>
    <name evidence="2" type="ORF">Q4Q39_08055</name>
</gene>
<evidence type="ECO:0000313" key="2">
    <source>
        <dbReference type="EMBL" id="MDO5987346.1"/>
    </source>
</evidence>
<dbReference type="Proteomes" id="UP001176891">
    <property type="component" value="Unassembled WGS sequence"/>
</dbReference>
<accession>A0ABT8X094</accession>
<organism evidence="2 3">
    <name type="scientific">Flavivirga amylovorans</name>
    <dbReference type="NCBI Taxonomy" id="870486"/>
    <lineage>
        <taxon>Bacteria</taxon>
        <taxon>Pseudomonadati</taxon>
        <taxon>Bacteroidota</taxon>
        <taxon>Flavobacteriia</taxon>
        <taxon>Flavobacteriales</taxon>
        <taxon>Flavobacteriaceae</taxon>
        <taxon>Flavivirga</taxon>
    </lineage>
</organism>
<comment type="caution">
    <text evidence="2">The sequence shown here is derived from an EMBL/GenBank/DDBJ whole genome shotgun (WGS) entry which is preliminary data.</text>
</comment>
<feature type="signal peptide" evidence="1">
    <location>
        <begin position="1"/>
        <end position="18"/>
    </location>
</feature>
<keyword evidence="3" id="KW-1185">Reference proteome</keyword>